<keyword evidence="6" id="KW-1185">Reference proteome</keyword>
<dbReference type="Gene3D" id="3.40.50.720">
    <property type="entry name" value="NAD(P)-binding Rossmann-like Domain"/>
    <property type="match status" value="1"/>
</dbReference>
<dbReference type="CDD" id="cd05374">
    <property type="entry name" value="17beta-HSD-like_SDR_c"/>
    <property type="match status" value="1"/>
</dbReference>
<evidence type="ECO:0000256" key="2">
    <source>
        <dbReference type="ARBA" id="ARBA00022857"/>
    </source>
</evidence>
<dbReference type="InterPro" id="IPR051911">
    <property type="entry name" value="SDR_oxidoreductase"/>
</dbReference>
<dbReference type="AlphaFoldDB" id="A0A9P4M2B8"/>
<evidence type="ECO:0000313" key="6">
    <source>
        <dbReference type="Proteomes" id="UP000799776"/>
    </source>
</evidence>
<comment type="caution">
    <text evidence="5">The sequence shown here is derived from an EMBL/GenBank/DDBJ whole genome shotgun (WGS) entry which is preliminary data.</text>
</comment>
<comment type="similarity">
    <text evidence="1 4">Belongs to the short-chain dehydrogenases/reductases (SDR) family.</text>
</comment>
<keyword evidence="3" id="KW-0560">Oxidoreductase</keyword>
<evidence type="ECO:0000256" key="3">
    <source>
        <dbReference type="ARBA" id="ARBA00023002"/>
    </source>
</evidence>
<dbReference type="Proteomes" id="UP000799776">
    <property type="component" value="Unassembled WGS sequence"/>
</dbReference>
<dbReference type="OrthoDB" id="1274115at2759"/>
<keyword evidence="2" id="KW-0521">NADP</keyword>
<dbReference type="PROSITE" id="PS00061">
    <property type="entry name" value="ADH_SHORT"/>
    <property type="match status" value="1"/>
</dbReference>
<gene>
    <name evidence="5" type="ORF">K490DRAFT_32320</name>
</gene>
<dbReference type="PANTHER" id="PTHR43976">
    <property type="entry name" value="SHORT CHAIN DEHYDROGENASE"/>
    <property type="match status" value="1"/>
</dbReference>
<dbReference type="PRINTS" id="PR00081">
    <property type="entry name" value="GDHRDH"/>
</dbReference>
<sequence length="292" mass="31213">MEPLIWFITGATSGIGLELAVFVLKAGHPVIGTVRDRTRSADAVYQIEALGGKCVTLDVTQLESIPMVIEEVIENYGRIDVLVNNAGYPLMGTLEDVSSKEIQAQMNTNFFGPVKLMQAVIPSMRERKSGTILNVSSAVGLHALPSASVYSASKFALEGVSEGLSRELASFNVNVIIMVPGSFQTNIQAGMIVSAKPLTEAYKGTMVEQTIDRLQWLQNNSLGDPARAAKVMFEAATGTGEAGALRGKVERICLGSDALKRMAGKIESLQNDYEAGKQVAASTDSPERKSSI</sequence>
<dbReference type="PRINTS" id="PR00080">
    <property type="entry name" value="SDRFAMILY"/>
</dbReference>
<dbReference type="Pfam" id="PF00106">
    <property type="entry name" value="adh_short"/>
    <property type="match status" value="1"/>
</dbReference>
<organism evidence="5 6">
    <name type="scientific">Saccharata proteae CBS 121410</name>
    <dbReference type="NCBI Taxonomy" id="1314787"/>
    <lineage>
        <taxon>Eukaryota</taxon>
        <taxon>Fungi</taxon>
        <taxon>Dikarya</taxon>
        <taxon>Ascomycota</taxon>
        <taxon>Pezizomycotina</taxon>
        <taxon>Dothideomycetes</taxon>
        <taxon>Dothideomycetes incertae sedis</taxon>
        <taxon>Botryosphaeriales</taxon>
        <taxon>Saccharataceae</taxon>
        <taxon>Saccharata</taxon>
    </lineage>
</organism>
<dbReference type="PANTHER" id="PTHR43976:SF16">
    <property type="entry name" value="SHORT-CHAIN DEHYDROGENASE_REDUCTASE FAMILY PROTEIN"/>
    <property type="match status" value="1"/>
</dbReference>
<dbReference type="InterPro" id="IPR002347">
    <property type="entry name" value="SDR_fam"/>
</dbReference>
<dbReference type="SUPFAM" id="SSF51735">
    <property type="entry name" value="NAD(P)-binding Rossmann-fold domains"/>
    <property type="match status" value="1"/>
</dbReference>
<dbReference type="GO" id="GO:0016491">
    <property type="term" value="F:oxidoreductase activity"/>
    <property type="evidence" value="ECO:0007669"/>
    <property type="project" value="UniProtKB-KW"/>
</dbReference>
<dbReference type="EMBL" id="ML978711">
    <property type="protein sequence ID" value="KAF2092112.1"/>
    <property type="molecule type" value="Genomic_DNA"/>
</dbReference>
<proteinExistence type="inferred from homology"/>
<reference evidence="5" key="1">
    <citation type="journal article" date="2020" name="Stud. Mycol.">
        <title>101 Dothideomycetes genomes: a test case for predicting lifestyles and emergence of pathogens.</title>
        <authorList>
            <person name="Haridas S."/>
            <person name="Albert R."/>
            <person name="Binder M."/>
            <person name="Bloem J."/>
            <person name="Labutti K."/>
            <person name="Salamov A."/>
            <person name="Andreopoulos B."/>
            <person name="Baker S."/>
            <person name="Barry K."/>
            <person name="Bills G."/>
            <person name="Bluhm B."/>
            <person name="Cannon C."/>
            <person name="Castanera R."/>
            <person name="Culley D."/>
            <person name="Daum C."/>
            <person name="Ezra D."/>
            <person name="Gonzalez J."/>
            <person name="Henrissat B."/>
            <person name="Kuo A."/>
            <person name="Liang C."/>
            <person name="Lipzen A."/>
            <person name="Lutzoni F."/>
            <person name="Magnuson J."/>
            <person name="Mondo S."/>
            <person name="Nolan M."/>
            <person name="Ohm R."/>
            <person name="Pangilinan J."/>
            <person name="Park H.-J."/>
            <person name="Ramirez L."/>
            <person name="Alfaro M."/>
            <person name="Sun H."/>
            <person name="Tritt A."/>
            <person name="Yoshinaga Y."/>
            <person name="Zwiers L.-H."/>
            <person name="Turgeon B."/>
            <person name="Goodwin S."/>
            <person name="Spatafora J."/>
            <person name="Crous P."/>
            <person name="Grigoriev I."/>
        </authorList>
    </citation>
    <scope>NUCLEOTIDE SEQUENCE</scope>
    <source>
        <strain evidence="5">CBS 121410</strain>
    </source>
</reference>
<accession>A0A9P4M2B8</accession>
<dbReference type="InterPro" id="IPR020904">
    <property type="entry name" value="Sc_DH/Rdtase_CS"/>
</dbReference>
<name>A0A9P4M2B8_9PEZI</name>
<evidence type="ECO:0000256" key="1">
    <source>
        <dbReference type="ARBA" id="ARBA00006484"/>
    </source>
</evidence>
<dbReference type="InterPro" id="IPR036291">
    <property type="entry name" value="NAD(P)-bd_dom_sf"/>
</dbReference>
<evidence type="ECO:0000313" key="5">
    <source>
        <dbReference type="EMBL" id="KAF2092112.1"/>
    </source>
</evidence>
<evidence type="ECO:0000256" key="4">
    <source>
        <dbReference type="RuleBase" id="RU000363"/>
    </source>
</evidence>
<protein>
    <submittedName>
        <fullName evidence="5">Short chain oxidoreductase/dehydrogenase</fullName>
    </submittedName>
</protein>